<protein>
    <recommendedName>
        <fullName evidence="3">Bacteriophage lambda head decoration protein D</fullName>
    </recommendedName>
</protein>
<dbReference type="RefSeq" id="WP_257315574.1">
    <property type="nucleotide sequence ID" value="NZ_JANFDG010000013.1"/>
</dbReference>
<organism evidence="1 2">
    <name type="scientific">Shinella pollutisoli</name>
    <dbReference type="NCBI Taxonomy" id="2250594"/>
    <lineage>
        <taxon>Bacteria</taxon>
        <taxon>Pseudomonadati</taxon>
        <taxon>Pseudomonadota</taxon>
        <taxon>Alphaproteobacteria</taxon>
        <taxon>Hyphomicrobiales</taxon>
        <taxon>Rhizobiaceae</taxon>
        <taxon>Shinella</taxon>
    </lineage>
</organism>
<reference evidence="2" key="1">
    <citation type="journal article" date="2019" name="Int. J. Syst. Evol. Microbiol.">
        <title>The Global Catalogue of Microorganisms (GCM) 10K type strain sequencing project: providing services to taxonomists for standard genome sequencing and annotation.</title>
        <authorList>
            <consortium name="The Broad Institute Genomics Platform"/>
            <consortium name="The Broad Institute Genome Sequencing Center for Infectious Disease"/>
            <person name="Wu L."/>
            <person name="Ma J."/>
        </authorList>
    </citation>
    <scope>NUCLEOTIDE SEQUENCE [LARGE SCALE GENOMIC DNA]</scope>
    <source>
        <strain evidence="2">KCTC 52677</strain>
    </source>
</reference>
<evidence type="ECO:0000313" key="1">
    <source>
        <dbReference type="EMBL" id="MFC3074910.1"/>
    </source>
</evidence>
<evidence type="ECO:0000313" key="2">
    <source>
        <dbReference type="Proteomes" id="UP001595377"/>
    </source>
</evidence>
<accession>A0ABV7DIZ9</accession>
<comment type="caution">
    <text evidence="1">The sequence shown here is derived from an EMBL/GenBank/DDBJ whole genome shotgun (WGS) entry which is preliminary data.</text>
</comment>
<proteinExistence type="predicted"/>
<evidence type="ECO:0008006" key="3">
    <source>
        <dbReference type="Google" id="ProtNLM"/>
    </source>
</evidence>
<name>A0ABV7DIZ9_9HYPH</name>
<sequence>MTLIQSKYAKGIAPIAYPSVAGGVVAMRFAHTIAAAMQVGDILELGVIPAGTRVVDAILDCDDIDTDGAAAVSFDVGIMSGDVGADDGARTCGNQFFSGSTIGRAGGVERASIKTAFRTAAAAADRAIGVKCTAAAAAFAAGQIGLTVLLATE</sequence>
<dbReference type="Proteomes" id="UP001595377">
    <property type="component" value="Unassembled WGS sequence"/>
</dbReference>
<dbReference type="EMBL" id="JBHRSP010000029">
    <property type="protein sequence ID" value="MFC3074910.1"/>
    <property type="molecule type" value="Genomic_DNA"/>
</dbReference>
<keyword evidence="2" id="KW-1185">Reference proteome</keyword>
<gene>
    <name evidence="1" type="ORF">ACFOHH_17505</name>
</gene>